<dbReference type="SUPFAM" id="SSF100895">
    <property type="entry name" value="Kazal-type serine protease inhibitors"/>
    <property type="match status" value="1"/>
</dbReference>
<dbReference type="InterPro" id="IPR002350">
    <property type="entry name" value="Kazal_dom"/>
</dbReference>
<dbReference type="EMBL" id="JBJJXI010000096">
    <property type="protein sequence ID" value="KAL3393631.1"/>
    <property type="molecule type" value="Genomic_DNA"/>
</dbReference>
<comment type="caution">
    <text evidence="3">The sequence shown here is derived from an EMBL/GenBank/DDBJ whole genome shotgun (WGS) entry which is preliminary data.</text>
</comment>
<gene>
    <name evidence="3" type="ORF">TKK_011904</name>
</gene>
<dbReference type="AlphaFoldDB" id="A0ABD2WKM4"/>
<keyword evidence="1" id="KW-0732">Signal</keyword>
<accession>A0ABD2WKM4</accession>
<proteinExistence type="predicted"/>
<evidence type="ECO:0000259" key="2">
    <source>
        <dbReference type="PROSITE" id="PS00282"/>
    </source>
</evidence>
<dbReference type="Proteomes" id="UP001627154">
    <property type="component" value="Unassembled WGS sequence"/>
</dbReference>
<protein>
    <recommendedName>
        <fullName evidence="2">Kazal-like domain-containing protein</fullName>
    </recommendedName>
</protein>
<feature type="signal peptide" evidence="1">
    <location>
        <begin position="1"/>
        <end position="19"/>
    </location>
</feature>
<evidence type="ECO:0000313" key="4">
    <source>
        <dbReference type="Proteomes" id="UP001627154"/>
    </source>
</evidence>
<feature type="domain" description="Kazal-like" evidence="2">
    <location>
        <begin position="25"/>
        <end position="48"/>
    </location>
</feature>
<feature type="chain" id="PRO_5044881107" description="Kazal-like domain-containing protein" evidence="1">
    <location>
        <begin position="20"/>
        <end position="68"/>
    </location>
</feature>
<evidence type="ECO:0000313" key="3">
    <source>
        <dbReference type="EMBL" id="KAL3393631.1"/>
    </source>
</evidence>
<reference evidence="3 4" key="1">
    <citation type="journal article" date="2024" name="bioRxiv">
        <title>A reference genome for Trichogramma kaykai: A tiny desert-dwelling parasitoid wasp with competing sex-ratio distorters.</title>
        <authorList>
            <person name="Culotta J."/>
            <person name="Lindsey A.R."/>
        </authorList>
    </citation>
    <scope>NUCLEOTIDE SEQUENCE [LARGE SCALE GENOMIC DNA]</scope>
    <source>
        <strain evidence="3 4">KSX58</strain>
    </source>
</reference>
<dbReference type="InterPro" id="IPR036058">
    <property type="entry name" value="Kazal_dom_sf"/>
</dbReference>
<evidence type="ECO:0000256" key="1">
    <source>
        <dbReference type="SAM" id="SignalP"/>
    </source>
</evidence>
<sequence length="68" mass="7775">MNKIVIGIFIMSMIIVTFGQQPCLCPKNLDIVCDQFGKKYLNPCLFQCELKTRNSAIIRRSCSDFNNV</sequence>
<dbReference type="Gene3D" id="3.30.60.30">
    <property type="match status" value="1"/>
</dbReference>
<dbReference type="Pfam" id="PF00050">
    <property type="entry name" value="Kazal_1"/>
    <property type="match status" value="1"/>
</dbReference>
<name>A0ABD2WKM4_9HYME</name>
<keyword evidence="4" id="KW-1185">Reference proteome</keyword>
<dbReference type="PROSITE" id="PS00282">
    <property type="entry name" value="KAZAL_1"/>
    <property type="match status" value="1"/>
</dbReference>
<organism evidence="3 4">
    <name type="scientific">Trichogramma kaykai</name>
    <dbReference type="NCBI Taxonomy" id="54128"/>
    <lineage>
        <taxon>Eukaryota</taxon>
        <taxon>Metazoa</taxon>
        <taxon>Ecdysozoa</taxon>
        <taxon>Arthropoda</taxon>
        <taxon>Hexapoda</taxon>
        <taxon>Insecta</taxon>
        <taxon>Pterygota</taxon>
        <taxon>Neoptera</taxon>
        <taxon>Endopterygota</taxon>
        <taxon>Hymenoptera</taxon>
        <taxon>Apocrita</taxon>
        <taxon>Proctotrupomorpha</taxon>
        <taxon>Chalcidoidea</taxon>
        <taxon>Trichogrammatidae</taxon>
        <taxon>Trichogramma</taxon>
    </lineage>
</organism>